<evidence type="ECO:0000259" key="2">
    <source>
        <dbReference type="PROSITE" id="PS50229"/>
    </source>
</evidence>
<dbReference type="PROSITE" id="PS50229">
    <property type="entry name" value="WH1"/>
    <property type="match status" value="1"/>
</dbReference>
<organism evidence="5">
    <name type="scientific">Hymenolepis diminuta</name>
    <name type="common">Rat tapeworm</name>
    <dbReference type="NCBI Taxonomy" id="6216"/>
    <lineage>
        <taxon>Eukaryota</taxon>
        <taxon>Metazoa</taxon>
        <taxon>Spiralia</taxon>
        <taxon>Lophotrochozoa</taxon>
        <taxon>Platyhelminthes</taxon>
        <taxon>Cestoda</taxon>
        <taxon>Eucestoda</taxon>
        <taxon>Cyclophyllidea</taxon>
        <taxon>Hymenolepididae</taxon>
        <taxon>Hymenolepis</taxon>
    </lineage>
</organism>
<reference evidence="3 4" key="2">
    <citation type="submission" date="2018-11" db="EMBL/GenBank/DDBJ databases">
        <authorList>
            <consortium name="Pathogen Informatics"/>
        </authorList>
    </citation>
    <scope>NUCLEOTIDE SEQUENCE [LARGE SCALE GENOMIC DNA]</scope>
</reference>
<evidence type="ECO:0000313" key="5">
    <source>
        <dbReference type="WBParaSite" id="HDID_0000933901-mRNA-1"/>
    </source>
</evidence>
<proteinExistence type="predicted"/>
<dbReference type="STRING" id="6216.A0A0R3SUY1"/>
<dbReference type="OrthoDB" id="31170at2759"/>
<gene>
    <name evidence="3" type="ORF">HDID_LOCUS9337</name>
</gene>
<evidence type="ECO:0000313" key="3">
    <source>
        <dbReference type="EMBL" id="VDL61655.1"/>
    </source>
</evidence>
<dbReference type="WBParaSite" id="HDID_0000933901-mRNA-1">
    <property type="protein sequence ID" value="HDID_0000933901-mRNA-1"/>
    <property type="gene ID" value="HDID_0000933901"/>
</dbReference>
<dbReference type="SUPFAM" id="SSF50729">
    <property type="entry name" value="PH domain-like"/>
    <property type="match status" value="1"/>
</dbReference>
<dbReference type="Pfam" id="PF00568">
    <property type="entry name" value="WH1"/>
    <property type="match status" value="1"/>
</dbReference>
<protein>
    <submittedName>
        <fullName evidence="5">WH1 domain-containing protein</fullName>
    </submittedName>
</protein>
<feature type="region of interest" description="Disordered" evidence="1">
    <location>
        <begin position="72"/>
        <end position="168"/>
    </location>
</feature>
<sequence>MLYDTKSGSWNYSGNSQSLAKVHLQDREVTRPNFHQWRDAKQHVYGLSFASLDEAEAFATAVDNALEQLAALKRQQSNQTQPQPEPQAPGYAGVPIQTKPAPNNSTLSRGEYAMPSTLQNQPPQQQLAPPSSQSDYNESLGGYRAPSQISESGRSVNGSIGNGSVDGR</sequence>
<feature type="compositionally biased region" description="Low complexity" evidence="1">
    <location>
        <begin position="115"/>
        <end position="134"/>
    </location>
</feature>
<dbReference type="Proteomes" id="UP000274504">
    <property type="component" value="Unassembled WGS sequence"/>
</dbReference>
<dbReference type="EMBL" id="UYSG01011267">
    <property type="protein sequence ID" value="VDL61655.1"/>
    <property type="molecule type" value="Genomic_DNA"/>
</dbReference>
<dbReference type="InterPro" id="IPR011993">
    <property type="entry name" value="PH-like_dom_sf"/>
</dbReference>
<evidence type="ECO:0000256" key="1">
    <source>
        <dbReference type="SAM" id="MobiDB-lite"/>
    </source>
</evidence>
<feature type="domain" description="WH1" evidence="2">
    <location>
        <begin position="1"/>
        <end position="69"/>
    </location>
</feature>
<dbReference type="PANTHER" id="PTHR11202:SF22">
    <property type="entry name" value="PROTEIN ENABLED"/>
    <property type="match status" value="1"/>
</dbReference>
<dbReference type="InterPro" id="IPR000697">
    <property type="entry name" value="WH1/EVH1_dom"/>
</dbReference>
<dbReference type="Gene3D" id="2.30.29.30">
    <property type="entry name" value="Pleckstrin-homology domain (PH domain)/Phosphotyrosine-binding domain (PTB)"/>
    <property type="match status" value="1"/>
</dbReference>
<accession>A0A0R3SUY1</accession>
<evidence type="ECO:0000313" key="4">
    <source>
        <dbReference type="Proteomes" id="UP000274504"/>
    </source>
</evidence>
<dbReference type="AlphaFoldDB" id="A0A0R3SUY1"/>
<feature type="compositionally biased region" description="Polar residues" evidence="1">
    <location>
        <begin position="147"/>
        <end position="159"/>
    </location>
</feature>
<dbReference type="PANTHER" id="PTHR11202">
    <property type="entry name" value="SPROUTY-RELATED, EVH1 DOMAIN-CONTAINING PROTEIN FAMILY MEMBER"/>
    <property type="match status" value="1"/>
</dbReference>
<name>A0A0R3SUY1_HYMDI</name>
<reference evidence="5" key="1">
    <citation type="submission" date="2017-02" db="UniProtKB">
        <authorList>
            <consortium name="WormBaseParasite"/>
        </authorList>
    </citation>
    <scope>IDENTIFICATION</scope>
</reference>